<evidence type="ECO:0000313" key="3">
    <source>
        <dbReference type="EMBL" id="CAE27062.1"/>
    </source>
</evidence>
<dbReference type="HOGENOM" id="CLU_083610_0_0_5"/>
<accession>Q6N9C8</accession>
<gene>
    <name evidence="3" type="ordered locus">RPA1621</name>
</gene>
<evidence type="ECO:0000256" key="2">
    <source>
        <dbReference type="SAM" id="Phobius"/>
    </source>
</evidence>
<feature type="region of interest" description="Disordered" evidence="1">
    <location>
        <begin position="230"/>
        <end position="263"/>
    </location>
</feature>
<organism evidence="3">
    <name type="scientific">Rhodopseudomonas palustris (strain ATCC BAA-98 / CGA009)</name>
    <dbReference type="NCBI Taxonomy" id="258594"/>
    <lineage>
        <taxon>Bacteria</taxon>
        <taxon>Pseudomonadati</taxon>
        <taxon>Pseudomonadota</taxon>
        <taxon>Alphaproteobacteria</taxon>
        <taxon>Hyphomicrobiales</taxon>
        <taxon>Nitrobacteraceae</taxon>
        <taxon>Rhodopseudomonas</taxon>
    </lineage>
</organism>
<dbReference type="eggNOG" id="ENOG5030TKF">
    <property type="taxonomic scope" value="Bacteria"/>
</dbReference>
<protein>
    <submittedName>
        <fullName evidence="3">Uncharacterized protein</fullName>
    </submittedName>
</protein>
<dbReference type="STRING" id="258594.RPA1621"/>
<dbReference type="AlphaFoldDB" id="Q6N9C8"/>
<name>Q6N9C8_RHOPA</name>
<reference evidence="3" key="1">
    <citation type="journal article" date="2004" name="Nat. Biotechnol.">
        <title>Complete genome sequence of the metabolically versatile photosynthetic bacterium Rhodopseudomonas palustris.</title>
        <authorList>
            <person name="Larimer F.W."/>
            <person name="Chain P."/>
            <person name="Hauser L."/>
            <person name="Lamerdin J."/>
            <person name="Malfatti S."/>
            <person name="Do L."/>
            <person name="Land M.L."/>
            <person name="Pelletier D.A."/>
            <person name="Beatty J.T."/>
            <person name="Lang A.S."/>
            <person name="Tabita F.R."/>
            <person name="Gibson J.L."/>
            <person name="Hanson T.E."/>
            <person name="Bobst C."/>
            <person name="Torres J.L."/>
            <person name="Peres C."/>
            <person name="Harrison F.H."/>
            <person name="Gibson J."/>
            <person name="Harwood C.S."/>
        </authorList>
    </citation>
    <scope>NUCLEOTIDE SEQUENCE [LARGE SCALE GENOMIC DNA]</scope>
    <source>
        <strain evidence="3">CGA009</strain>
    </source>
</reference>
<sequence>MYSNDGEKVADFARVVLNLADAKLRDEHFYASVPLCVIDAVFSIGVNYVATRRTVLRWASRQNPAWPIDRRTSSVEHTVSDLLAALGDRTDLELALGQFGNRQRTSSRNGILKAEAVRLFALALKEAGIDSFADLEDSEKVGRAEAMVKTIKGQRSGISFDYFALLAGHELVKADRMVCRFVADALGLHEVGPTVAKQAVLEAAAILARQFPHVTPRLLDSEIWGYQSAKGRQRGRVSGTKRDTSPGGEDAPKLCGTPGVSAEPVVIRENGGRTRDRTLDLSRVKGTLSR</sequence>
<proteinExistence type="predicted"/>
<keyword evidence="2" id="KW-0812">Transmembrane</keyword>
<keyword evidence="2" id="KW-0472">Membrane</keyword>
<feature type="transmembrane region" description="Helical" evidence="2">
    <location>
        <begin position="29"/>
        <end position="50"/>
    </location>
</feature>
<dbReference type="EMBL" id="BX572598">
    <property type="protein sequence ID" value="CAE27062.1"/>
    <property type="molecule type" value="Genomic_DNA"/>
</dbReference>
<evidence type="ECO:0000256" key="1">
    <source>
        <dbReference type="SAM" id="MobiDB-lite"/>
    </source>
</evidence>
<keyword evidence="2" id="KW-1133">Transmembrane helix</keyword>